<evidence type="ECO:0000259" key="3">
    <source>
        <dbReference type="Pfam" id="PF01882"/>
    </source>
</evidence>
<evidence type="ECO:0000313" key="4">
    <source>
        <dbReference type="EMBL" id="HEN15310.1"/>
    </source>
</evidence>
<gene>
    <name evidence="4" type="ORF">ENQ76_07565</name>
</gene>
<evidence type="ECO:0000256" key="2">
    <source>
        <dbReference type="SAM" id="Phobius"/>
    </source>
</evidence>
<dbReference type="PANTHER" id="PTHR34351:SF1">
    <property type="entry name" value="SLR1927 PROTEIN"/>
    <property type="match status" value="1"/>
</dbReference>
<feature type="domain" description="DUF58" evidence="3">
    <location>
        <begin position="284"/>
        <end position="411"/>
    </location>
</feature>
<dbReference type="EMBL" id="DSOK01000222">
    <property type="protein sequence ID" value="HEN15310.1"/>
    <property type="molecule type" value="Genomic_DNA"/>
</dbReference>
<protein>
    <submittedName>
        <fullName evidence="4">DUF58 domain-containing protein</fullName>
    </submittedName>
</protein>
<proteinExistence type="predicted"/>
<keyword evidence="2" id="KW-0472">Membrane</keyword>
<name>A0A7C2NWS3_9PLAN</name>
<feature type="transmembrane region" description="Helical" evidence="2">
    <location>
        <begin position="92"/>
        <end position="108"/>
    </location>
</feature>
<accession>A0A7C2NWS3</accession>
<dbReference type="AlphaFoldDB" id="A0A7C2NWS3"/>
<dbReference type="InterPro" id="IPR002881">
    <property type="entry name" value="DUF58"/>
</dbReference>
<feature type="region of interest" description="Disordered" evidence="1">
    <location>
        <begin position="463"/>
        <end position="485"/>
    </location>
</feature>
<feature type="transmembrane region" description="Helical" evidence="2">
    <location>
        <begin position="50"/>
        <end position="71"/>
    </location>
</feature>
<evidence type="ECO:0000256" key="1">
    <source>
        <dbReference type="SAM" id="MobiDB-lite"/>
    </source>
</evidence>
<feature type="transmembrane region" description="Helical" evidence="2">
    <location>
        <begin position="114"/>
        <end position="136"/>
    </location>
</feature>
<comment type="caution">
    <text evidence="4">The sequence shown here is derived from an EMBL/GenBank/DDBJ whole genome shotgun (WGS) entry which is preliminary data.</text>
</comment>
<sequence>MAAPPQPELASSRVPLAGLLALLIAGALTAMYLLAPWLHADWPDSVRPLFWTFLGGLVVFASVAIVWSRLPDRFRRLLPRVNRNRMLIPREGIGYLLIMVVLFVGSSLTRENRLMLVFAALAGPFVVNGWITYTMLQNVRVTRRAPPRAMVGELFSVELNLENRSPLISAWMMAAVDEVSTGGEHWKASVLFTRVPPKATQAGHYQLRLGQRGRHTFGPVEVVSRFPLGLIERGCLFRELGETLVYPRIGRLSPHWKRQLLGASELVETPQPRMGVFDDEFHHLRDYRSGDNPRAIHWRSSARRNTLIVREYQQNREHNLLLLIDLELPAERLAGERTRVEQALSVAATLCTEHRRECRGSALTVIAVGRETWRWEATVSSAGLESLFDRLAVLEPAATKKFSAAWTEAAGHPRPSTRTIIVSTRAPADALPAGSSAALPAGLQWLTINDASFADLLHFPEDDARPAVTRSETPPAARRQPASRT</sequence>
<feature type="transmembrane region" description="Helical" evidence="2">
    <location>
        <begin position="16"/>
        <end position="38"/>
    </location>
</feature>
<organism evidence="4">
    <name type="scientific">Schlesneria paludicola</name>
    <dbReference type="NCBI Taxonomy" id="360056"/>
    <lineage>
        <taxon>Bacteria</taxon>
        <taxon>Pseudomonadati</taxon>
        <taxon>Planctomycetota</taxon>
        <taxon>Planctomycetia</taxon>
        <taxon>Planctomycetales</taxon>
        <taxon>Planctomycetaceae</taxon>
        <taxon>Schlesneria</taxon>
    </lineage>
</organism>
<dbReference type="PANTHER" id="PTHR34351">
    <property type="entry name" value="SLR1927 PROTEIN-RELATED"/>
    <property type="match status" value="1"/>
</dbReference>
<keyword evidence="2" id="KW-0812">Transmembrane</keyword>
<dbReference type="Pfam" id="PF01882">
    <property type="entry name" value="DUF58"/>
    <property type="match status" value="1"/>
</dbReference>
<keyword evidence="2" id="KW-1133">Transmembrane helix</keyword>
<reference evidence="4" key="1">
    <citation type="journal article" date="2020" name="mSystems">
        <title>Genome- and Community-Level Interaction Insights into Carbon Utilization and Element Cycling Functions of Hydrothermarchaeota in Hydrothermal Sediment.</title>
        <authorList>
            <person name="Zhou Z."/>
            <person name="Liu Y."/>
            <person name="Xu W."/>
            <person name="Pan J."/>
            <person name="Luo Z.H."/>
            <person name="Li M."/>
        </authorList>
    </citation>
    <scope>NUCLEOTIDE SEQUENCE [LARGE SCALE GENOMIC DNA]</scope>
    <source>
        <strain evidence="4">SpSt-339</strain>
    </source>
</reference>